<feature type="compositionally biased region" description="Polar residues" evidence="3">
    <location>
        <begin position="1295"/>
        <end position="1311"/>
    </location>
</feature>
<dbReference type="SMART" id="SM00364">
    <property type="entry name" value="LRR_BAC"/>
    <property type="match status" value="6"/>
</dbReference>
<keyword evidence="2" id="KW-0677">Repeat</keyword>
<dbReference type="Gene3D" id="3.80.10.10">
    <property type="entry name" value="Ribonuclease Inhibitor"/>
    <property type="match status" value="5"/>
</dbReference>
<evidence type="ECO:0008006" key="6">
    <source>
        <dbReference type="Google" id="ProtNLM"/>
    </source>
</evidence>
<dbReference type="PANTHER" id="PTHR46652:SF3">
    <property type="entry name" value="LEUCINE-RICH REPEAT-CONTAINING PROTEIN 9"/>
    <property type="match status" value="1"/>
</dbReference>
<dbReference type="InterPro" id="IPR001611">
    <property type="entry name" value="Leu-rich_rpt"/>
</dbReference>
<dbReference type="EMBL" id="CAJHNH020000779">
    <property type="protein sequence ID" value="CAG5119813.1"/>
    <property type="molecule type" value="Genomic_DNA"/>
</dbReference>
<proteinExistence type="predicted"/>
<keyword evidence="5" id="KW-1185">Reference proteome</keyword>
<evidence type="ECO:0000313" key="5">
    <source>
        <dbReference type="Proteomes" id="UP000678393"/>
    </source>
</evidence>
<dbReference type="Pfam" id="PF12799">
    <property type="entry name" value="LRR_4"/>
    <property type="match status" value="1"/>
</dbReference>
<reference evidence="4" key="1">
    <citation type="submission" date="2021-04" db="EMBL/GenBank/DDBJ databases">
        <authorList>
            <consortium name="Molecular Ecology Group"/>
        </authorList>
    </citation>
    <scope>NUCLEOTIDE SEQUENCE</scope>
</reference>
<accession>A0A8S3YSD2</accession>
<gene>
    <name evidence="4" type="ORF">CUNI_LOCUS5371</name>
</gene>
<feature type="compositionally biased region" description="Low complexity" evidence="3">
    <location>
        <begin position="1284"/>
        <end position="1294"/>
    </location>
</feature>
<dbReference type="PROSITE" id="PS51450">
    <property type="entry name" value="LRR"/>
    <property type="match status" value="13"/>
</dbReference>
<evidence type="ECO:0000256" key="3">
    <source>
        <dbReference type="SAM" id="MobiDB-lite"/>
    </source>
</evidence>
<dbReference type="SUPFAM" id="SSF52075">
    <property type="entry name" value="Outer arm dynein light chain 1"/>
    <property type="match status" value="1"/>
</dbReference>
<dbReference type="SMART" id="SM00369">
    <property type="entry name" value="LRR_TYP"/>
    <property type="match status" value="10"/>
</dbReference>
<comment type="caution">
    <text evidence="4">The sequence shown here is derived from an EMBL/GenBank/DDBJ whole genome shotgun (WGS) entry which is preliminary data.</text>
</comment>
<dbReference type="SUPFAM" id="SSF52058">
    <property type="entry name" value="L domain-like"/>
    <property type="match status" value="2"/>
</dbReference>
<evidence type="ECO:0000256" key="1">
    <source>
        <dbReference type="ARBA" id="ARBA00022614"/>
    </source>
</evidence>
<dbReference type="InterPro" id="IPR003591">
    <property type="entry name" value="Leu-rich_rpt_typical-subtyp"/>
</dbReference>
<dbReference type="InterPro" id="IPR050836">
    <property type="entry name" value="SDS22/Internalin_LRR"/>
</dbReference>
<dbReference type="PANTHER" id="PTHR46652">
    <property type="entry name" value="LEUCINE-RICH REPEAT AND IQ DOMAIN-CONTAINING PROTEIN 1-RELATED"/>
    <property type="match status" value="1"/>
</dbReference>
<keyword evidence="1" id="KW-0433">Leucine-rich repeat</keyword>
<dbReference type="InterPro" id="IPR025875">
    <property type="entry name" value="Leu-rich_rpt_4"/>
</dbReference>
<dbReference type="Pfam" id="PF14580">
    <property type="entry name" value="LRR_9"/>
    <property type="match status" value="2"/>
</dbReference>
<evidence type="ECO:0000256" key="2">
    <source>
        <dbReference type="ARBA" id="ARBA00022737"/>
    </source>
</evidence>
<dbReference type="SMART" id="SM00365">
    <property type="entry name" value="LRR_SD22"/>
    <property type="match status" value="12"/>
</dbReference>
<organism evidence="4 5">
    <name type="scientific">Candidula unifasciata</name>
    <dbReference type="NCBI Taxonomy" id="100452"/>
    <lineage>
        <taxon>Eukaryota</taxon>
        <taxon>Metazoa</taxon>
        <taxon>Spiralia</taxon>
        <taxon>Lophotrochozoa</taxon>
        <taxon>Mollusca</taxon>
        <taxon>Gastropoda</taxon>
        <taxon>Heterobranchia</taxon>
        <taxon>Euthyneura</taxon>
        <taxon>Panpulmonata</taxon>
        <taxon>Eupulmonata</taxon>
        <taxon>Stylommatophora</taxon>
        <taxon>Helicina</taxon>
        <taxon>Helicoidea</taxon>
        <taxon>Geomitridae</taxon>
        <taxon>Candidula</taxon>
    </lineage>
</organism>
<dbReference type="Proteomes" id="UP000678393">
    <property type="component" value="Unassembled WGS sequence"/>
</dbReference>
<sequence>DLTCLVKLPKLTKLNLKDPLYHPCPASQLCNYSTHIMYHLPNLVSLDTIDITCKQLADLAEGTVNKKKMFYNMRAKTIQRNMSDLLARLESAKKELLEVPNSRLRTVMFAIKEMERLLDTGGTADMYDSDPESERDVRKPVDKKFAYKAKLDALKQRRLYWEVKSNNIESYAKMSEVCIRQMADMMINRLLVELETGGNVRFEDGRSSDPWFTSCHDLVLSRFCAYDYRDLGVVGIKIHRIIRIHNRMLRTRFDKSIIAITENSKGEYYPGSKNTAYKKSLEYLFWMSDPEMVGGSTESYRIPEEGFMDAETYMQCGREGAVPLSNSISLADRRRIAHCIKMNRDREDLDNCPFRHGLLIVAKTHLGKSVVAKGDKRICKANYSKMDSVFKPRKNCIPKEKVAEENDCECSARQCEWYIFNNNLVLPEYIIEFEYITKVKSMCPFQHLSEDLLNEQPQKHAQIPVAKMVDNSNDFDDDILKMDPEIKPRSRMVTLSDELILRLAKVDTFNKITTLNLHGNGLTKLRQLQHLVSLKRLVVSFNELTRLDELSNMQLQCIDASFNKIYTLEGMKGLYYIEELNVSWNKLVNTREELSILRKHLSNLCVLDIRNNPWLKAKDLRYRAIGRLRNLRVLDGKRVDEDEIALALRCAAGSRISQLSLLTYSRTDTVVPRSLSLADSAHIITMISRNKPVKESDSDVFWYTKITSLNLDSQHITKLSNLDRLCNLKYASFNNNDLTRIEGLDNCIDLLELSLANNCIPNLDGLQKLVSLQRLDLSHNCLTTIDTGILEKMENLTFLALESNRLTGLSGLQRSTALVELYIGNNNISNIREVFLLKSLHSLVILDMYGNPMVSEVENYRLFVIYHLKSLKALDGSAIAPRDIRKEMALYQKTQATLDLLLLDMNNSSLQEAVEGNVAKDTFDGRLTVDFIVEKMGHTSFCSMRELDLPNCGLRAVNLGTADQFLNLRSVNLEHNSLQSLAGLIYLVNLKVLCLNNNHIECILPKPKGMLNNQGKNRIVLSAGSKTVDSTTDNCTSVLPNLEVLHLGYNGIKDLAALQLSRLPSLKALFLQGNEISKVEGLEDLHNLKELVLDKNKIRQLSENSFTNLISLQELHLEDNRLRDLTGLGCLHNLSRLYLGNNRIQELTELDKIETLQHLMEISLVNNAITQRSMYRFILVHFIPCLRAIDNILITDEERSLANRCMNDITQQSPVLIETPLPGIARSKPNVQVKVTNMQLPSTPIWNNTAYCEDDSGGQRGCGRAKVQLQELGHSYGLTGGGNSSNTTLSSSNNRKQNSGSNYVMYPSSQKSDVETINRLNQQTSNKR</sequence>
<feature type="non-terminal residue" evidence="4">
    <location>
        <position position="1"/>
    </location>
</feature>
<feature type="region of interest" description="Disordered" evidence="3">
    <location>
        <begin position="1276"/>
        <end position="1314"/>
    </location>
</feature>
<protein>
    <recommendedName>
        <fullName evidence="6">Protein phosphatase 1 regulatory subunit 7</fullName>
    </recommendedName>
</protein>
<evidence type="ECO:0000313" key="4">
    <source>
        <dbReference type="EMBL" id="CAG5119813.1"/>
    </source>
</evidence>
<dbReference type="InterPro" id="IPR032675">
    <property type="entry name" value="LRR_dom_sf"/>
</dbReference>
<dbReference type="OrthoDB" id="1517790at2759"/>
<dbReference type="Gene3D" id="3.90.228.10">
    <property type="match status" value="1"/>
</dbReference>
<name>A0A8S3YSD2_9EUPU</name>